<dbReference type="EMBL" id="KK583291">
    <property type="protein sequence ID" value="KDO21279.1"/>
    <property type="molecule type" value="Genomic_DNA"/>
</dbReference>
<dbReference type="PANTHER" id="PTHR44329">
    <property type="entry name" value="SERINE/THREONINE-PROTEIN KINASE TNNI3K-RELATED"/>
    <property type="match status" value="1"/>
</dbReference>
<evidence type="ECO:0000259" key="2">
    <source>
        <dbReference type="PROSITE" id="PS50011"/>
    </source>
</evidence>
<accession>A0A067BS12</accession>
<evidence type="ECO:0000313" key="3">
    <source>
        <dbReference type="EMBL" id="KDO21279.1"/>
    </source>
</evidence>
<dbReference type="PROSITE" id="PS50011">
    <property type="entry name" value="PROTEIN_KINASE_DOM"/>
    <property type="match status" value="1"/>
</dbReference>
<proteinExistence type="predicted"/>
<dbReference type="RefSeq" id="XP_012208022.1">
    <property type="nucleotide sequence ID" value="XM_012352632.1"/>
</dbReference>
<dbReference type="GO" id="GO:0004674">
    <property type="term" value="F:protein serine/threonine kinase activity"/>
    <property type="evidence" value="ECO:0007669"/>
    <property type="project" value="UniProtKB-KW"/>
</dbReference>
<dbReference type="Gene3D" id="1.10.510.10">
    <property type="entry name" value="Transferase(Phosphotransferase) domain 1"/>
    <property type="match status" value="1"/>
</dbReference>
<keyword evidence="3" id="KW-0723">Serine/threonine-protein kinase</keyword>
<keyword evidence="3" id="KW-0808">Transferase</keyword>
<gene>
    <name evidence="3" type="ORF">SPRG_13578</name>
</gene>
<dbReference type="STRING" id="695850.A0A067BS12"/>
<feature type="region of interest" description="Disordered" evidence="1">
    <location>
        <begin position="1"/>
        <end position="27"/>
    </location>
</feature>
<evidence type="ECO:0000313" key="4">
    <source>
        <dbReference type="Proteomes" id="UP000030745"/>
    </source>
</evidence>
<organism evidence="3 4">
    <name type="scientific">Saprolegnia parasitica (strain CBS 223.65)</name>
    <dbReference type="NCBI Taxonomy" id="695850"/>
    <lineage>
        <taxon>Eukaryota</taxon>
        <taxon>Sar</taxon>
        <taxon>Stramenopiles</taxon>
        <taxon>Oomycota</taxon>
        <taxon>Saprolegniomycetes</taxon>
        <taxon>Saprolegniales</taxon>
        <taxon>Saprolegniaceae</taxon>
        <taxon>Saprolegnia</taxon>
    </lineage>
</organism>
<keyword evidence="4" id="KW-1185">Reference proteome</keyword>
<dbReference type="Proteomes" id="UP000030745">
    <property type="component" value="Unassembled WGS sequence"/>
</dbReference>
<dbReference type="KEGG" id="spar:SPRG_13578"/>
<dbReference type="VEuPathDB" id="FungiDB:SPRG_13578"/>
<dbReference type="PANTHER" id="PTHR44329:SF214">
    <property type="entry name" value="PROTEIN KINASE DOMAIN-CONTAINING PROTEIN"/>
    <property type="match status" value="1"/>
</dbReference>
<dbReference type="PIRSF" id="PIRSF000654">
    <property type="entry name" value="Integrin-linked_kinase"/>
    <property type="match status" value="1"/>
</dbReference>
<protein>
    <submittedName>
        <fullName evidence="3">Serine/threonine protein kinase</fullName>
    </submittedName>
</protein>
<dbReference type="Pfam" id="PF00069">
    <property type="entry name" value="Pkinase"/>
    <property type="match status" value="1"/>
</dbReference>
<dbReference type="InterPro" id="IPR000719">
    <property type="entry name" value="Prot_kinase_dom"/>
</dbReference>
<evidence type="ECO:0000256" key="1">
    <source>
        <dbReference type="SAM" id="MobiDB-lite"/>
    </source>
</evidence>
<keyword evidence="3" id="KW-0418">Kinase</keyword>
<dbReference type="OMA" id="WELMNEC"/>
<feature type="compositionally biased region" description="Basic and acidic residues" evidence="1">
    <location>
        <begin position="9"/>
        <end position="20"/>
    </location>
</feature>
<dbReference type="AlphaFoldDB" id="A0A067BS12"/>
<dbReference type="OrthoDB" id="122279at2759"/>
<feature type="domain" description="Protein kinase" evidence="2">
    <location>
        <begin position="20"/>
        <end position="288"/>
    </location>
</feature>
<dbReference type="InterPro" id="IPR051681">
    <property type="entry name" value="Ser/Thr_Kinases-Pseudokinases"/>
</dbReference>
<name>A0A067BS12_SAPPC</name>
<dbReference type="GeneID" id="24135448"/>
<reference evidence="3 4" key="1">
    <citation type="journal article" date="2013" name="PLoS Genet.">
        <title>Distinctive expansion of potential virulence genes in the genome of the oomycete fish pathogen Saprolegnia parasitica.</title>
        <authorList>
            <person name="Jiang R.H."/>
            <person name="de Bruijn I."/>
            <person name="Haas B.J."/>
            <person name="Belmonte R."/>
            <person name="Lobach L."/>
            <person name="Christie J."/>
            <person name="van den Ackerveken G."/>
            <person name="Bottin A."/>
            <person name="Bulone V."/>
            <person name="Diaz-Moreno S.M."/>
            <person name="Dumas B."/>
            <person name="Fan L."/>
            <person name="Gaulin E."/>
            <person name="Govers F."/>
            <person name="Grenville-Briggs L.J."/>
            <person name="Horner N.R."/>
            <person name="Levin J.Z."/>
            <person name="Mammella M."/>
            <person name="Meijer H.J."/>
            <person name="Morris P."/>
            <person name="Nusbaum C."/>
            <person name="Oome S."/>
            <person name="Phillips A.J."/>
            <person name="van Rooyen D."/>
            <person name="Rzeszutek E."/>
            <person name="Saraiva M."/>
            <person name="Secombes C.J."/>
            <person name="Seidl M.F."/>
            <person name="Snel B."/>
            <person name="Stassen J.H."/>
            <person name="Sykes S."/>
            <person name="Tripathy S."/>
            <person name="van den Berg H."/>
            <person name="Vega-Arreguin J.C."/>
            <person name="Wawra S."/>
            <person name="Young S.K."/>
            <person name="Zeng Q."/>
            <person name="Dieguez-Uribeondo J."/>
            <person name="Russ C."/>
            <person name="Tyler B.M."/>
            <person name="van West P."/>
        </authorList>
    </citation>
    <scope>NUCLEOTIDE SEQUENCE [LARGE SCALE GENOMIC DNA]</scope>
    <source>
        <strain evidence="3 4">CBS 223.65</strain>
    </source>
</reference>
<dbReference type="GO" id="GO:0005524">
    <property type="term" value="F:ATP binding"/>
    <property type="evidence" value="ECO:0007669"/>
    <property type="project" value="InterPro"/>
</dbReference>
<dbReference type="InterPro" id="IPR011009">
    <property type="entry name" value="Kinase-like_dom_sf"/>
</dbReference>
<dbReference type="SUPFAM" id="SSF56112">
    <property type="entry name" value="Protein kinase-like (PK-like)"/>
    <property type="match status" value="1"/>
</dbReference>
<sequence length="288" mass="31968">MLPCALAGHGEEPRSIDRHWSQPTHKPPGLFLPRTKSVTIDQLPFAVDTSSQWFRGQFNGRDVILKSIRTTDPSVWTDLRLHSSFKSPYVIELLDGIIDATTASVQLIFESMEGTLRSALDSSLLDERKKIQVALDIAHGLAYVHGQSLVHCNLKPGNVFVDHFGRAKLADLDLCCDPKHVRKTIGTPQYMAPELTAFDSTTEVSFPVDVYAFGVLLAELNTGDVPYSDGDYVSQFALWKDVQGGRRPALRDDCPAWYRDLAIACMAAEPSARPTVAEIILRLEPQLH</sequence>